<evidence type="ECO:0000313" key="2">
    <source>
        <dbReference type="EMBL" id="PKD16270.1"/>
    </source>
</evidence>
<accession>A0A2N0TNH0</accession>
<dbReference type="AlphaFoldDB" id="A0A2N0TNH0"/>
<evidence type="ECO:0000313" key="1">
    <source>
        <dbReference type="EMBL" id="OEY71480.1"/>
    </source>
</evidence>
<evidence type="ECO:0000313" key="3">
    <source>
        <dbReference type="Proteomes" id="UP000176009"/>
    </source>
</evidence>
<dbReference type="Proteomes" id="UP000176009">
    <property type="component" value="Unassembled WGS sequence"/>
</dbReference>
<proteinExistence type="predicted"/>
<comment type="caution">
    <text evidence="2">The sequence shown here is derived from an EMBL/GenBank/DDBJ whole genome shotgun (WGS) entry which is preliminary data.</text>
</comment>
<organism evidence="2 4">
    <name type="scientific">Salegentibacter salarius</name>
    <dbReference type="NCBI Taxonomy" id="435906"/>
    <lineage>
        <taxon>Bacteria</taxon>
        <taxon>Pseudomonadati</taxon>
        <taxon>Bacteroidota</taxon>
        <taxon>Flavobacteriia</taxon>
        <taxon>Flavobacteriales</taxon>
        <taxon>Flavobacteriaceae</taxon>
        <taxon>Salegentibacter</taxon>
    </lineage>
</organism>
<reference evidence="1 3" key="2">
    <citation type="submission" date="2016-09" db="EMBL/GenBank/DDBJ databases">
        <title>Genome Sequence of Salegentibacter salarius,Isolated from a Marine Solar Saltern of the Yellow Sea in South Korea.</title>
        <authorList>
            <person name="Zheng Q."/>
            <person name="Liu Y."/>
        </authorList>
    </citation>
    <scope>NUCLEOTIDE SEQUENCE [LARGE SCALE GENOMIC DNA]</scope>
    <source>
        <strain evidence="1 3">KCTC 12974</strain>
    </source>
</reference>
<dbReference type="Proteomes" id="UP000232533">
    <property type="component" value="Unassembled WGS sequence"/>
</dbReference>
<dbReference type="EMBL" id="MJBR01000049">
    <property type="protein sequence ID" value="OEY71480.1"/>
    <property type="molecule type" value="Genomic_DNA"/>
</dbReference>
<sequence>MNEEFNPNSIENQREMDKIGLELFVHNLKENSFNDAVNELITNLKTELNKEITEFLEFQEQQENAHQNYHLDTYFLEDKLLALSEMNIVYAYKDFEINLKKLISAAYGIETKEFYKWDSVTDFLKSKKIRYSELNAYQEINDLRKVNNSIKHSTKHIDNKIKSISEFSNLKYMRHYELSAFFKRIKDCPNKFLEALSSEIYRNLYEFNDDRLNKIAELYSLRMDKETANRFIENLKQKY</sequence>
<evidence type="ECO:0000313" key="4">
    <source>
        <dbReference type="Proteomes" id="UP000232533"/>
    </source>
</evidence>
<reference evidence="2 4" key="1">
    <citation type="submission" date="2015-10" db="EMBL/GenBank/DDBJ databases">
        <title>Draft genome sequence of Salegentibacter salinarum KCTC 12975.</title>
        <authorList>
            <person name="Lin W."/>
            <person name="Zheng Q."/>
        </authorList>
    </citation>
    <scope>NUCLEOTIDE SEQUENCE [LARGE SCALE GENOMIC DNA]</scope>
    <source>
        <strain evidence="2 4">KCTC 12974</strain>
    </source>
</reference>
<dbReference type="RefSeq" id="WP_070055124.1">
    <property type="nucleotide sequence ID" value="NZ_FVZF01000005.1"/>
</dbReference>
<protein>
    <recommendedName>
        <fullName evidence="5">Cthe-2314-like HEPN domain-containing protein</fullName>
    </recommendedName>
</protein>
<name>A0A2N0TNH0_9FLAO</name>
<evidence type="ECO:0008006" key="5">
    <source>
        <dbReference type="Google" id="ProtNLM"/>
    </source>
</evidence>
<dbReference type="OrthoDB" id="1437071at2"/>
<gene>
    <name evidence="2" type="ORF">APR40_04940</name>
    <name evidence="1" type="ORF">BHS39_04940</name>
</gene>
<keyword evidence="3" id="KW-1185">Reference proteome</keyword>
<dbReference type="EMBL" id="LKTR01000054">
    <property type="protein sequence ID" value="PKD16270.1"/>
    <property type="molecule type" value="Genomic_DNA"/>
</dbReference>